<feature type="domain" description="Ionotropic glutamate receptor C-terminal" evidence="12">
    <location>
        <begin position="14"/>
        <end position="223"/>
    </location>
</feature>
<evidence type="ECO:0000256" key="4">
    <source>
        <dbReference type="ARBA" id="ARBA00022989"/>
    </source>
</evidence>
<evidence type="ECO:0000256" key="11">
    <source>
        <dbReference type="SAM" id="Phobius"/>
    </source>
</evidence>
<evidence type="ECO:0000256" key="9">
    <source>
        <dbReference type="ARBA" id="ARBA00023286"/>
    </source>
</evidence>
<reference evidence="13" key="1">
    <citation type="submission" date="2020-12" db="EMBL/GenBank/DDBJ databases">
        <authorList>
            <person name="Iha C."/>
        </authorList>
    </citation>
    <scope>NUCLEOTIDE SEQUENCE</scope>
</reference>
<keyword evidence="8" id="KW-0325">Glycoprotein</keyword>
<dbReference type="SUPFAM" id="SSF53850">
    <property type="entry name" value="Periplasmic binding protein-like II"/>
    <property type="match status" value="1"/>
</dbReference>
<keyword evidence="10" id="KW-0407">Ion channel</keyword>
<evidence type="ECO:0000313" key="13">
    <source>
        <dbReference type="EMBL" id="CAD7704127.1"/>
    </source>
</evidence>
<gene>
    <name evidence="13" type="ORF">OSTQU699_LOCUS9483</name>
</gene>
<keyword evidence="9" id="KW-1071">Ligand-gated ion channel</keyword>
<keyword evidence="2" id="KW-0813">Transport</keyword>
<evidence type="ECO:0000256" key="6">
    <source>
        <dbReference type="ARBA" id="ARBA00023136"/>
    </source>
</evidence>
<keyword evidence="6 11" id="KW-0472">Membrane</keyword>
<dbReference type="AlphaFoldDB" id="A0A8S1JEG3"/>
<dbReference type="Pfam" id="PF00060">
    <property type="entry name" value="Lig_chan"/>
    <property type="match status" value="1"/>
</dbReference>
<protein>
    <recommendedName>
        <fullName evidence="12">Ionotropic glutamate receptor C-terminal domain-containing protein</fullName>
    </recommendedName>
</protein>
<dbReference type="Gene3D" id="3.40.190.10">
    <property type="entry name" value="Periplasmic binding protein-like II"/>
    <property type="match status" value="2"/>
</dbReference>
<evidence type="ECO:0000256" key="8">
    <source>
        <dbReference type="ARBA" id="ARBA00023180"/>
    </source>
</evidence>
<evidence type="ECO:0000256" key="5">
    <source>
        <dbReference type="ARBA" id="ARBA00023065"/>
    </source>
</evidence>
<keyword evidence="4 11" id="KW-1133">Transmembrane helix</keyword>
<dbReference type="Proteomes" id="UP000708148">
    <property type="component" value="Unassembled WGS sequence"/>
</dbReference>
<sequence length="359" mass="40352">MDWIRGLKEATYDSFASLLHLGHFRVKSAAARVVAMAYGFLVLIIINTYVANLAAFLTITQVDTMINGLQDLTKLPGKRVVSVSVYGNRLKRLGITPEIAQQTENNQDQMVEDLRAGEYKAIVMDEPWISYTANTDGCDLKMLPQTLEFFDYAFAFPKTSDDSLVKNVSEQVLALQEDGVMEDLAREHIFIRRSGCPADREISETRAVRFSQVLGLWIVLAFAILIATLLLVFPLVPRISMGDQHQHVLEGVSDTSSQRVVPTVHCLHAPSRTATVYHKYATMDLECSDDGSALSKAVRMEVREEMQGMRQDLIKLVKQMACGWRPVDSISATGLYRSISDLQTRRWARWSRCSLLGDR</sequence>
<proteinExistence type="predicted"/>
<name>A0A8S1JEG3_9CHLO</name>
<evidence type="ECO:0000256" key="3">
    <source>
        <dbReference type="ARBA" id="ARBA00022692"/>
    </source>
</evidence>
<keyword evidence="5" id="KW-0406">Ion transport</keyword>
<keyword evidence="14" id="KW-1185">Reference proteome</keyword>
<evidence type="ECO:0000256" key="7">
    <source>
        <dbReference type="ARBA" id="ARBA00023170"/>
    </source>
</evidence>
<dbReference type="PANTHER" id="PTHR18966">
    <property type="entry name" value="IONOTROPIC GLUTAMATE RECEPTOR"/>
    <property type="match status" value="1"/>
</dbReference>
<comment type="caution">
    <text evidence="13">The sequence shown here is derived from an EMBL/GenBank/DDBJ whole genome shotgun (WGS) entry which is preliminary data.</text>
</comment>
<keyword evidence="3 11" id="KW-0812">Transmembrane</keyword>
<dbReference type="InterPro" id="IPR001320">
    <property type="entry name" value="Iontro_rcpt_C"/>
</dbReference>
<evidence type="ECO:0000256" key="10">
    <source>
        <dbReference type="ARBA" id="ARBA00023303"/>
    </source>
</evidence>
<dbReference type="OrthoDB" id="5984008at2759"/>
<accession>A0A8S1JEG3</accession>
<evidence type="ECO:0000313" key="14">
    <source>
        <dbReference type="Proteomes" id="UP000708148"/>
    </source>
</evidence>
<comment type="subcellular location">
    <subcellularLocation>
        <location evidence="1">Membrane</location>
        <topology evidence="1">Multi-pass membrane protein</topology>
    </subcellularLocation>
</comment>
<evidence type="ECO:0000256" key="1">
    <source>
        <dbReference type="ARBA" id="ARBA00004141"/>
    </source>
</evidence>
<organism evidence="13 14">
    <name type="scientific">Ostreobium quekettii</name>
    <dbReference type="NCBI Taxonomy" id="121088"/>
    <lineage>
        <taxon>Eukaryota</taxon>
        <taxon>Viridiplantae</taxon>
        <taxon>Chlorophyta</taxon>
        <taxon>core chlorophytes</taxon>
        <taxon>Ulvophyceae</taxon>
        <taxon>TCBD clade</taxon>
        <taxon>Bryopsidales</taxon>
        <taxon>Ostreobineae</taxon>
        <taxon>Ostreobiaceae</taxon>
        <taxon>Ostreobium</taxon>
    </lineage>
</organism>
<feature type="transmembrane region" description="Helical" evidence="11">
    <location>
        <begin position="214"/>
        <end position="236"/>
    </location>
</feature>
<feature type="transmembrane region" description="Helical" evidence="11">
    <location>
        <begin position="33"/>
        <end position="57"/>
    </location>
</feature>
<dbReference type="GO" id="GO:0015276">
    <property type="term" value="F:ligand-gated monoatomic ion channel activity"/>
    <property type="evidence" value="ECO:0007669"/>
    <property type="project" value="InterPro"/>
</dbReference>
<keyword evidence="7" id="KW-0675">Receptor</keyword>
<dbReference type="EMBL" id="CAJHUC010002649">
    <property type="protein sequence ID" value="CAD7704127.1"/>
    <property type="molecule type" value="Genomic_DNA"/>
</dbReference>
<dbReference type="GO" id="GO:0016020">
    <property type="term" value="C:membrane"/>
    <property type="evidence" value="ECO:0007669"/>
    <property type="project" value="UniProtKB-SubCell"/>
</dbReference>
<dbReference type="InterPro" id="IPR015683">
    <property type="entry name" value="Ionotropic_Glu_rcpt"/>
</dbReference>
<evidence type="ECO:0000259" key="12">
    <source>
        <dbReference type="Pfam" id="PF00060"/>
    </source>
</evidence>
<evidence type="ECO:0000256" key="2">
    <source>
        <dbReference type="ARBA" id="ARBA00022448"/>
    </source>
</evidence>